<dbReference type="SUPFAM" id="SSF102114">
    <property type="entry name" value="Radical SAM enzymes"/>
    <property type="match status" value="1"/>
</dbReference>
<dbReference type="GO" id="GO:0051536">
    <property type="term" value="F:iron-sulfur cluster binding"/>
    <property type="evidence" value="ECO:0007669"/>
    <property type="project" value="UniProtKB-KW"/>
</dbReference>
<keyword evidence="4" id="KW-0411">Iron-sulfur</keyword>
<name>A0A2M7R5D9_9BACT</name>
<dbReference type="SFLD" id="SFLDS00029">
    <property type="entry name" value="Radical_SAM"/>
    <property type="match status" value="1"/>
</dbReference>
<proteinExistence type="predicted"/>
<protein>
    <recommendedName>
        <fullName evidence="5">Radical SAM core domain-containing protein</fullName>
    </recommendedName>
</protein>
<dbReference type="Gene3D" id="3.20.20.70">
    <property type="entry name" value="Aldolase class I"/>
    <property type="match status" value="1"/>
</dbReference>
<evidence type="ECO:0000313" key="6">
    <source>
        <dbReference type="EMBL" id="PIY88488.1"/>
    </source>
</evidence>
<organism evidence="6 7">
    <name type="scientific">Candidatus Nealsonbacteria bacterium CG_4_10_14_0_8_um_filter_37_14</name>
    <dbReference type="NCBI Taxonomy" id="1974684"/>
    <lineage>
        <taxon>Bacteria</taxon>
        <taxon>Candidatus Nealsoniibacteriota</taxon>
    </lineage>
</organism>
<dbReference type="PROSITE" id="PS51918">
    <property type="entry name" value="RADICAL_SAM"/>
    <property type="match status" value="1"/>
</dbReference>
<comment type="caution">
    <text evidence="6">The sequence shown here is derived from an EMBL/GenBank/DDBJ whole genome shotgun (WGS) entry which is preliminary data.</text>
</comment>
<dbReference type="EMBL" id="PFLW01000087">
    <property type="protein sequence ID" value="PIY88488.1"/>
    <property type="molecule type" value="Genomic_DNA"/>
</dbReference>
<dbReference type="InterPro" id="IPR058240">
    <property type="entry name" value="rSAM_sf"/>
</dbReference>
<gene>
    <name evidence="6" type="ORF">COY73_03625</name>
</gene>
<sequence>MKGYNPIELAEKLRPKMIDLKNKKVLLAVLAGTEQQKDLTKERFFESIFRSKIYTKPEDKELDPFRGEPAGIAAKKLNVTPDECNAAFLGQINGCNLNCWYCYVDRVCNSANPKYGRYFSAEEYLKQFLVEKRKNQDSPNLDLRLNILRISGGEVFIVPEIIVWMVQALEEFKLEDYIYVWVDCNLVTGDFYWKYLTAKQREKIRNFKNLGVCVCHKGFDRQTFHENTRAAPEFFDEQFKLHRRLIDEGLDVYSYLYPVTISTDNLRKRIATFMDKLREEVSEYAPLRMATPPIKVYGPTKKRLTPEREKALENQWKAMEIWKEELQKRYTPEELSLKPHEVPVRK</sequence>
<evidence type="ECO:0000259" key="5">
    <source>
        <dbReference type="PROSITE" id="PS51918"/>
    </source>
</evidence>
<reference evidence="7" key="1">
    <citation type="submission" date="2017-09" db="EMBL/GenBank/DDBJ databases">
        <title>Depth-based differentiation of microbial function through sediment-hosted aquifers and enrichment of novel symbionts in the deep terrestrial subsurface.</title>
        <authorList>
            <person name="Probst A.J."/>
            <person name="Ladd B."/>
            <person name="Jarett J.K."/>
            <person name="Geller-Mcgrath D.E."/>
            <person name="Sieber C.M.K."/>
            <person name="Emerson J.B."/>
            <person name="Anantharaman K."/>
            <person name="Thomas B.C."/>
            <person name="Malmstrom R."/>
            <person name="Stieglmeier M."/>
            <person name="Klingl A."/>
            <person name="Woyke T."/>
            <person name="Ryan C.M."/>
            <person name="Banfield J.F."/>
        </authorList>
    </citation>
    <scope>NUCLEOTIDE SEQUENCE [LARGE SCALE GENOMIC DNA]</scope>
</reference>
<keyword evidence="3" id="KW-0408">Iron</keyword>
<evidence type="ECO:0000256" key="1">
    <source>
        <dbReference type="ARBA" id="ARBA00022691"/>
    </source>
</evidence>
<evidence type="ECO:0000256" key="4">
    <source>
        <dbReference type="ARBA" id="ARBA00023014"/>
    </source>
</evidence>
<dbReference type="AlphaFoldDB" id="A0A2M7R5D9"/>
<dbReference type="GO" id="GO:0046872">
    <property type="term" value="F:metal ion binding"/>
    <property type="evidence" value="ECO:0007669"/>
    <property type="project" value="UniProtKB-KW"/>
</dbReference>
<dbReference type="InterPro" id="IPR007197">
    <property type="entry name" value="rSAM"/>
</dbReference>
<keyword evidence="2" id="KW-0479">Metal-binding</keyword>
<evidence type="ECO:0000256" key="2">
    <source>
        <dbReference type="ARBA" id="ARBA00022723"/>
    </source>
</evidence>
<dbReference type="Pfam" id="PF04055">
    <property type="entry name" value="Radical_SAM"/>
    <property type="match status" value="1"/>
</dbReference>
<evidence type="ECO:0000313" key="7">
    <source>
        <dbReference type="Proteomes" id="UP000230767"/>
    </source>
</evidence>
<feature type="domain" description="Radical SAM core" evidence="5">
    <location>
        <begin position="81"/>
        <end position="329"/>
    </location>
</feature>
<dbReference type="GO" id="GO:0003824">
    <property type="term" value="F:catalytic activity"/>
    <property type="evidence" value="ECO:0007669"/>
    <property type="project" value="InterPro"/>
</dbReference>
<dbReference type="InterPro" id="IPR013785">
    <property type="entry name" value="Aldolase_TIM"/>
</dbReference>
<keyword evidence="1" id="KW-0949">S-adenosyl-L-methionine</keyword>
<evidence type="ECO:0000256" key="3">
    <source>
        <dbReference type="ARBA" id="ARBA00023004"/>
    </source>
</evidence>
<dbReference type="Proteomes" id="UP000230767">
    <property type="component" value="Unassembled WGS sequence"/>
</dbReference>
<accession>A0A2M7R5D9</accession>